<dbReference type="Proteomes" id="UP000076131">
    <property type="component" value="Unassembled WGS sequence"/>
</dbReference>
<reference evidence="2 3" key="1">
    <citation type="journal article" date="2016" name="MBio">
        <title>Lateral Gene Transfer in a Heavy Metal-Contaminated-Groundwater Microbial Community.</title>
        <authorList>
            <person name="Hemme C.L."/>
            <person name="Green S.J."/>
            <person name="Rishishwar L."/>
            <person name="Prakash O."/>
            <person name="Pettenato A."/>
            <person name="Chakraborty R."/>
            <person name="Deutschbauer A.M."/>
            <person name="Van Nostrand J.D."/>
            <person name="Wu L."/>
            <person name="He Z."/>
            <person name="Jordan I.K."/>
            <person name="Hazen T.C."/>
            <person name="Arkin A.P."/>
            <person name="Kostka J.E."/>
            <person name="Zhou J."/>
        </authorList>
    </citation>
    <scope>NUCLEOTIDE SEQUENCE [LARGE SCALE GENOMIC DNA]</scope>
    <source>
        <strain evidence="2 3">FW104-T7</strain>
    </source>
</reference>
<sequence length="97" mass="10388">MDSSVHESGHYFRVFCVNTLPASDFVVALVRPSLSTLAAVFAVDGEDCLPVWAWASALPANDLATLLAPGSRKTVEAAFVTVGPVFSFFAMRLLLVE</sequence>
<accession>A0A154QEP5</accession>
<dbReference type="RefSeq" id="WP_027489493.1">
    <property type="nucleotide sequence ID" value="NZ_CP088923.1"/>
</dbReference>
<comment type="caution">
    <text evidence="2">The sequence shown here is derived from an EMBL/GenBank/DDBJ whole genome shotgun (WGS) entry which is preliminary data.</text>
</comment>
<dbReference type="AlphaFoldDB" id="A0A154QEP5"/>
<keyword evidence="1" id="KW-1133">Transmembrane helix</keyword>
<dbReference type="GeneID" id="72426730"/>
<organism evidence="2 3">
    <name type="scientific">Rhodanobacter thiooxydans</name>
    <dbReference type="NCBI Taxonomy" id="416169"/>
    <lineage>
        <taxon>Bacteria</taxon>
        <taxon>Pseudomonadati</taxon>
        <taxon>Pseudomonadota</taxon>
        <taxon>Gammaproteobacteria</taxon>
        <taxon>Lysobacterales</taxon>
        <taxon>Rhodanobacteraceae</taxon>
        <taxon>Rhodanobacter</taxon>
    </lineage>
</organism>
<proteinExistence type="predicted"/>
<protein>
    <submittedName>
        <fullName evidence="2">Uncharacterized protein</fullName>
    </submittedName>
</protein>
<keyword evidence="1" id="KW-0472">Membrane</keyword>
<evidence type="ECO:0000313" key="3">
    <source>
        <dbReference type="Proteomes" id="UP000076131"/>
    </source>
</evidence>
<keyword evidence="3" id="KW-1185">Reference proteome</keyword>
<feature type="transmembrane region" description="Helical" evidence="1">
    <location>
        <begin position="77"/>
        <end position="95"/>
    </location>
</feature>
<evidence type="ECO:0000256" key="1">
    <source>
        <dbReference type="SAM" id="Phobius"/>
    </source>
</evidence>
<gene>
    <name evidence="2" type="ORF">RHOFW104T7_17970</name>
</gene>
<keyword evidence="1" id="KW-0812">Transmembrane</keyword>
<dbReference type="EMBL" id="LVJS01000054">
    <property type="protein sequence ID" value="KZC22693.1"/>
    <property type="molecule type" value="Genomic_DNA"/>
</dbReference>
<evidence type="ECO:0000313" key="2">
    <source>
        <dbReference type="EMBL" id="KZC22693.1"/>
    </source>
</evidence>
<name>A0A154QEP5_9GAMM</name>